<keyword evidence="4" id="KW-1185">Reference proteome</keyword>
<organism evidence="3 4">
    <name type="scientific">Shinella curvata</name>
    <dbReference type="NCBI Taxonomy" id="1817964"/>
    <lineage>
        <taxon>Bacteria</taxon>
        <taxon>Pseudomonadati</taxon>
        <taxon>Pseudomonadota</taxon>
        <taxon>Alphaproteobacteria</taxon>
        <taxon>Hyphomicrobiales</taxon>
        <taxon>Rhizobiaceae</taxon>
        <taxon>Shinella</taxon>
    </lineage>
</organism>
<feature type="transmembrane region" description="Helical" evidence="2">
    <location>
        <begin position="37"/>
        <end position="57"/>
    </location>
</feature>
<dbReference type="RefSeq" id="WP_244760507.1">
    <property type="nucleotide sequence ID" value="NZ_JALJCJ010000002.1"/>
</dbReference>
<evidence type="ECO:0000256" key="1">
    <source>
        <dbReference type="SAM" id="MobiDB-lite"/>
    </source>
</evidence>
<keyword evidence="2" id="KW-0472">Membrane</keyword>
<evidence type="ECO:0000313" key="4">
    <source>
        <dbReference type="Proteomes" id="UP001177080"/>
    </source>
</evidence>
<protein>
    <submittedName>
        <fullName evidence="3">Uncharacterized protein</fullName>
    </submittedName>
</protein>
<feature type="region of interest" description="Disordered" evidence="1">
    <location>
        <begin position="59"/>
        <end position="123"/>
    </location>
</feature>
<accession>A0ABT8XGL1</accession>
<keyword evidence="2" id="KW-1133">Transmembrane helix</keyword>
<gene>
    <name evidence="3" type="ORF">GB928_016705</name>
</gene>
<feature type="compositionally biased region" description="Basic and acidic residues" evidence="1">
    <location>
        <begin position="10"/>
        <end position="23"/>
    </location>
</feature>
<feature type="region of interest" description="Disordered" evidence="1">
    <location>
        <begin position="1"/>
        <end position="35"/>
    </location>
</feature>
<feature type="compositionally biased region" description="Gly residues" evidence="1">
    <location>
        <begin position="114"/>
        <end position="123"/>
    </location>
</feature>
<dbReference type="Proteomes" id="UP001177080">
    <property type="component" value="Unassembled WGS sequence"/>
</dbReference>
<feature type="compositionally biased region" description="Low complexity" evidence="1">
    <location>
        <begin position="98"/>
        <end position="113"/>
    </location>
</feature>
<evidence type="ECO:0000313" key="3">
    <source>
        <dbReference type="EMBL" id="MDO6122836.1"/>
    </source>
</evidence>
<reference evidence="3" key="1">
    <citation type="submission" date="2022-04" db="EMBL/GenBank/DDBJ databases">
        <title>Shinella lacus sp. nov., a novel member of the genus Shinella from water.</title>
        <authorList>
            <person name="Deng Y."/>
        </authorList>
    </citation>
    <scope>NUCLEOTIDE SEQUENCE</scope>
    <source>
        <strain evidence="3">JCM 31239</strain>
    </source>
</reference>
<name>A0ABT8XGL1_9HYPH</name>
<dbReference type="EMBL" id="WHSC02000007">
    <property type="protein sequence ID" value="MDO6122836.1"/>
    <property type="molecule type" value="Genomic_DNA"/>
</dbReference>
<proteinExistence type="predicted"/>
<keyword evidence="2" id="KW-0812">Transmembrane</keyword>
<sequence length="123" mass="11925">MQDPNLVNRPPEDRYTPPVDDRGPTVVNASNGGSGTGGWAVAVILAVLVAVGIFYFVGSGTPGDGVDPNANTSAIGTQDTAPAGGTATEGQTGGATGGTQTLETQPSGGQQPAEGGGATTTTP</sequence>
<feature type="compositionally biased region" description="Polar residues" evidence="1">
    <location>
        <begin position="69"/>
        <end position="80"/>
    </location>
</feature>
<evidence type="ECO:0000256" key="2">
    <source>
        <dbReference type="SAM" id="Phobius"/>
    </source>
</evidence>
<comment type="caution">
    <text evidence="3">The sequence shown here is derived from an EMBL/GenBank/DDBJ whole genome shotgun (WGS) entry which is preliminary data.</text>
</comment>